<gene>
    <name evidence="1" type="ORF">HPB50_005885</name>
</gene>
<protein>
    <submittedName>
        <fullName evidence="1">Uncharacterized protein</fullName>
    </submittedName>
</protein>
<accession>A0ACB7S4V2</accession>
<evidence type="ECO:0000313" key="2">
    <source>
        <dbReference type="Proteomes" id="UP000821845"/>
    </source>
</evidence>
<keyword evidence="2" id="KW-1185">Reference proteome</keyword>
<organism evidence="1 2">
    <name type="scientific">Hyalomma asiaticum</name>
    <name type="common">Tick</name>
    <dbReference type="NCBI Taxonomy" id="266040"/>
    <lineage>
        <taxon>Eukaryota</taxon>
        <taxon>Metazoa</taxon>
        <taxon>Ecdysozoa</taxon>
        <taxon>Arthropoda</taxon>
        <taxon>Chelicerata</taxon>
        <taxon>Arachnida</taxon>
        <taxon>Acari</taxon>
        <taxon>Parasitiformes</taxon>
        <taxon>Ixodida</taxon>
        <taxon>Ixodoidea</taxon>
        <taxon>Ixodidae</taxon>
        <taxon>Hyalomminae</taxon>
        <taxon>Hyalomma</taxon>
    </lineage>
</organism>
<dbReference type="Proteomes" id="UP000821845">
    <property type="component" value="Chromosome 5"/>
</dbReference>
<reference evidence="1" key="1">
    <citation type="submission" date="2020-05" db="EMBL/GenBank/DDBJ databases">
        <title>Large-scale comparative analyses of tick genomes elucidate their genetic diversity and vector capacities.</title>
        <authorList>
            <person name="Jia N."/>
            <person name="Wang J."/>
            <person name="Shi W."/>
            <person name="Du L."/>
            <person name="Sun Y."/>
            <person name="Zhan W."/>
            <person name="Jiang J."/>
            <person name="Wang Q."/>
            <person name="Zhang B."/>
            <person name="Ji P."/>
            <person name="Sakyi L.B."/>
            <person name="Cui X."/>
            <person name="Yuan T."/>
            <person name="Jiang B."/>
            <person name="Yang W."/>
            <person name="Lam T.T.-Y."/>
            <person name="Chang Q."/>
            <person name="Ding S."/>
            <person name="Wang X."/>
            <person name="Zhu J."/>
            <person name="Ruan X."/>
            <person name="Zhao L."/>
            <person name="Wei J."/>
            <person name="Que T."/>
            <person name="Du C."/>
            <person name="Cheng J."/>
            <person name="Dai P."/>
            <person name="Han X."/>
            <person name="Huang E."/>
            <person name="Gao Y."/>
            <person name="Liu J."/>
            <person name="Shao H."/>
            <person name="Ye R."/>
            <person name="Li L."/>
            <person name="Wei W."/>
            <person name="Wang X."/>
            <person name="Wang C."/>
            <person name="Yang T."/>
            <person name="Huo Q."/>
            <person name="Li W."/>
            <person name="Guo W."/>
            <person name="Chen H."/>
            <person name="Zhou L."/>
            <person name="Ni X."/>
            <person name="Tian J."/>
            <person name="Zhou Y."/>
            <person name="Sheng Y."/>
            <person name="Liu T."/>
            <person name="Pan Y."/>
            <person name="Xia L."/>
            <person name="Li J."/>
            <person name="Zhao F."/>
            <person name="Cao W."/>
        </authorList>
    </citation>
    <scope>NUCLEOTIDE SEQUENCE</scope>
    <source>
        <strain evidence="1">Hyas-2018</strain>
    </source>
</reference>
<evidence type="ECO:0000313" key="1">
    <source>
        <dbReference type="EMBL" id="KAH6929798.1"/>
    </source>
</evidence>
<sequence length="189" mass="20315">MSIYSTAGIRRGTESVTQLEKSSAESDGVGLQQSRTVRFPIGFASCDGLRLAGQARPATQLVSSSPVSRHLRRSQDSHFQFYAFPGAAHRTMVSRIGVLPPLRRGALYAVCFSRLRSSSARLFPVPAIPCVPSSFFSLRCCPQPRVGYTFKTSFPGCSSAVQECCRAPSSIMDETDAALPGSKSSALCL</sequence>
<name>A0ACB7S4V2_HYAAI</name>
<proteinExistence type="predicted"/>
<comment type="caution">
    <text evidence="1">The sequence shown here is derived from an EMBL/GenBank/DDBJ whole genome shotgun (WGS) entry which is preliminary data.</text>
</comment>
<dbReference type="EMBL" id="CM023485">
    <property type="protein sequence ID" value="KAH6929798.1"/>
    <property type="molecule type" value="Genomic_DNA"/>
</dbReference>